<name>A0ABT2AM98_9BURK</name>
<evidence type="ECO:0000259" key="8">
    <source>
        <dbReference type="Pfam" id="PF01447"/>
    </source>
</evidence>
<feature type="domain" description="Peptidase M4 C-terminal" evidence="9">
    <location>
        <begin position="400"/>
        <end position="579"/>
    </location>
</feature>
<dbReference type="PRINTS" id="PR00730">
    <property type="entry name" value="THERMOLYSIN"/>
</dbReference>
<evidence type="ECO:0000256" key="6">
    <source>
        <dbReference type="ARBA" id="ARBA00023049"/>
    </source>
</evidence>
<keyword evidence="5 7" id="KW-0862">Zinc</keyword>
<dbReference type="SUPFAM" id="SSF55486">
    <property type="entry name" value="Metalloproteases ('zincins'), catalytic domain"/>
    <property type="match status" value="1"/>
</dbReference>
<comment type="caution">
    <text evidence="10">The sequence shown here is derived from an EMBL/GenBank/DDBJ whole genome shotgun (WGS) entry which is preliminary data.</text>
</comment>
<evidence type="ECO:0000313" key="10">
    <source>
        <dbReference type="EMBL" id="MCS0596853.1"/>
    </source>
</evidence>
<organism evidence="10 11">
    <name type="scientific">Massilia agri</name>
    <dbReference type="NCBI Taxonomy" id="1886785"/>
    <lineage>
        <taxon>Bacteria</taxon>
        <taxon>Pseudomonadati</taxon>
        <taxon>Pseudomonadota</taxon>
        <taxon>Betaproteobacteria</taxon>
        <taxon>Burkholderiales</taxon>
        <taxon>Oxalobacteraceae</taxon>
        <taxon>Telluria group</taxon>
        <taxon>Massilia</taxon>
    </lineage>
</organism>
<comment type="function">
    <text evidence="7">Extracellular zinc metalloprotease.</text>
</comment>
<keyword evidence="3" id="KW-0479">Metal-binding</keyword>
<dbReference type="InterPro" id="IPR013856">
    <property type="entry name" value="Peptidase_M4_domain"/>
</dbReference>
<evidence type="ECO:0000256" key="5">
    <source>
        <dbReference type="ARBA" id="ARBA00022833"/>
    </source>
</evidence>
<sequence length="591" mass="63592">MSPHTTFPAALLAALLLAPLATQAAPMMSPPTTLSAKAKSSVLAQLAAQRQAKGLDADHYYRITSQHPGVDGTQVLRAAHTWKGLRIFGSDSVIVLDAQAKVLSETASERRQHIGTGNANRLGALTASFSVQPQINARAAIAASLATLPAGATHVVKPKAELLIWPVMRMQRVVGAGAKAEEELNALDVEDVVERYELAYLVRTRMRQGEQPIYHDTIVSAVDAAVLERWSMLQTVIGVGKSQYNGEVPLSTTLRDGQYLLLDPERGKGGTFGAMAITNANHGSSAGKVYTNATNIWGDGKQYVEGGSTTGPNGQTAAVNAMWGLKNTYDALKNVFGWLSLDGRDTSTYIAAHVGRGYDNAYYSDTCRCMFIGDGTYFTSLGAIDVIGHEMGHGVTAATSDLVYSGESGGLNESASDINGEIVEAYARAGGKGETFPEEGNDWQLGTEISRNATPLRWMVRPSKDGNSPDAWSSSLRRLDVHYSSGPNNRMFYFLAKGSRADAAGDYYSKYLVKQPQAMTGIGVDKAYRIWFRANTTKFTSSTNYADARAKMILAAEELYGKDSRESIAVQRAYAAINVGADVDEPSREDN</sequence>
<evidence type="ECO:0000313" key="11">
    <source>
        <dbReference type="Proteomes" id="UP001206572"/>
    </source>
</evidence>
<keyword evidence="2 7" id="KW-0645">Protease</keyword>
<keyword evidence="7" id="KW-0964">Secreted</keyword>
<proteinExistence type="inferred from homology"/>
<dbReference type="Pfam" id="PF01447">
    <property type="entry name" value="Peptidase_M4"/>
    <property type="match status" value="1"/>
</dbReference>
<dbReference type="InterPro" id="IPR023612">
    <property type="entry name" value="Peptidase_M4"/>
</dbReference>
<evidence type="ECO:0000256" key="2">
    <source>
        <dbReference type="ARBA" id="ARBA00022670"/>
    </source>
</evidence>
<evidence type="ECO:0000256" key="3">
    <source>
        <dbReference type="ARBA" id="ARBA00022723"/>
    </source>
</evidence>
<evidence type="ECO:0000256" key="7">
    <source>
        <dbReference type="RuleBase" id="RU366073"/>
    </source>
</evidence>
<keyword evidence="7" id="KW-0732">Signal</keyword>
<feature type="chain" id="PRO_5044987458" description="Neutral metalloproteinase" evidence="7">
    <location>
        <begin position="25"/>
        <end position="591"/>
    </location>
</feature>
<protein>
    <recommendedName>
        <fullName evidence="7">Neutral metalloproteinase</fullName>
        <ecNumber evidence="7">3.4.24.-</ecNumber>
    </recommendedName>
</protein>
<reference evidence="10 11" key="1">
    <citation type="submission" date="2022-08" db="EMBL/GenBank/DDBJ databases">
        <title>Reclassification of Massilia species as members of the genera Telluria, Duganella, Pseudoduganella, Mokoshia gen. nov. and Zemynaea gen. nov. using orthogonal and non-orthogonal genome-based approaches.</title>
        <authorList>
            <person name="Bowman J.P."/>
        </authorList>
    </citation>
    <scope>NUCLEOTIDE SEQUENCE [LARGE SCALE GENOMIC DNA]</scope>
    <source>
        <strain evidence="10 11">JCM 31661</strain>
    </source>
</reference>
<evidence type="ECO:0000256" key="1">
    <source>
        <dbReference type="ARBA" id="ARBA00009388"/>
    </source>
</evidence>
<dbReference type="InterPro" id="IPR027268">
    <property type="entry name" value="Peptidase_M4/M1_CTD_sf"/>
</dbReference>
<accession>A0ABT2AM98</accession>
<dbReference type="Gene3D" id="3.10.170.10">
    <property type="match status" value="1"/>
</dbReference>
<keyword evidence="11" id="KW-1185">Reference proteome</keyword>
<gene>
    <name evidence="10" type="ORF">NX780_10870</name>
</gene>
<dbReference type="InterPro" id="IPR001570">
    <property type="entry name" value="Peptidase_M4_C_domain"/>
</dbReference>
<dbReference type="Gene3D" id="1.10.390.10">
    <property type="entry name" value="Neutral Protease Domain 2"/>
    <property type="match status" value="1"/>
</dbReference>
<comment type="similarity">
    <text evidence="1 7">Belongs to the peptidase M4 family.</text>
</comment>
<keyword evidence="6 7" id="KW-0482">Metalloprotease</keyword>
<dbReference type="PANTHER" id="PTHR33794">
    <property type="entry name" value="BACILLOLYSIN"/>
    <property type="match status" value="1"/>
</dbReference>
<dbReference type="Proteomes" id="UP001206572">
    <property type="component" value="Unassembled WGS sequence"/>
</dbReference>
<comment type="cofactor">
    <cofactor evidence="7">
        <name>Zn(2+)</name>
        <dbReference type="ChEBI" id="CHEBI:29105"/>
    </cofactor>
</comment>
<dbReference type="Pfam" id="PF02868">
    <property type="entry name" value="Peptidase_M4_C"/>
    <property type="match status" value="1"/>
</dbReference>
<dbReference type="EMBL" id="JANUHA010000006">
    <property type="protein sequence ID" value="MCS0596853.1"/>
    <property type="molecule type" value="Genomic_DNA"/>
</dbReference>
<evidence type="ECO:0000256" key="4">
    <source>
        <dbReference type="ARBA" id="ARBA00022801"/>
    </source>
</evidence>
<comment type="subcellular location">
    <subcellularLocation>
        <location evidence="7">Secreted</location>
    </subcellularLocation>
</comment>
<dbReference type="CDD" id="cd09597">
    <property type="entry name" value="M4_TLP"/>
    <property type="match status" value="1"/>
</dbReference>
<feature type="domain" description="Peptidase M4" evidence="8">
    <location>
        <begin position="238"/>
        <end position="396"/>
    </location>
</feature>
<keyword evidence="4 7" id="KW-0378">Hydrolase</keyword>
<dbReference type="PANTHER" id="PTHR33794:SF1">
    <property type="entry name" value="BACILLOLYSIN"/>
    <property type="match status" value="1"/>
</dbReference>
<dbReference type="EC" id="3.4.24.-" evidence="7"/>
<feature type="signal peptide" evidence="7">
    <location>
        <begin position="1"/>
        <end position="24"/>
    </location>
</feature>
<evidence type="ECO:0000259" key="9">
    <source>
        <dbReference type="Pfam" id="PF02868"/>
    </source>
</evidence>
<dbReference type="InterPro" id="IPR050728">
    <property type="entry name" value="Zinc_Metalloprotease_M4"/>
</dbReference>
<dbReference type="RefSeq" id="WP_258827886.1">
    <property type="nucleotide sequence ID" value="NZ_JANUHA010000006.1"/>
</dbReference>